<name>A0A6G1FBT5_9ORYZ</name>
<keyword evidence="2" id="KW-1185">Reference proteome</keyword>
<evidence type="ECO:0000313" key="1">
    <source>
        <dbReference type="EMBL" id="KAF0934319.1"/>
    </source>
</evidence>
<sequence length="81" mass="8432">MTEGGGGGLLIFFEEDNDAGARYGKNPNLASTAASYPQELIEEVHIQRFGDEGTAIVISNKFLPIAAATSACPSGRSASGW</sequence>
<organism evidence="1 2">
    <name type="scientific">Oryza meyeriana var. granulata</name>
    <dbReference type="NCBI Taxonomy" id="110450"/>
    <lineage>
        <taxon>Eukaryota</taxon>
        <taxon>Viridiplantae</taxon>
        <taxon>Streptophyta</taxon>
        <taxon>Embryophyta</taxon>
        <taxon>Tracheophyta</taxon>
        <taxon>Spermatophyta</taxon>
        <taxon>Magnoliopsida</taxon>
        <taxon>Liliopsida</taxon>
        <taxon>Poales</taxon>
        <taxon>Poaceae</taxon>
        <taxon>BOP clade</taxon>
        <taxon>Oryzoideae</taxon>
        <taxon>Oryzeae</taxon>
        <taxon>Oryzinae</taxon>
        <taxon>Oryza</taxon>
        <taxon>Oryza meyeriana</taxon>
    </lineage>
</organism>
<gene>
    <name evidence="1" type="ORF">E2562_024808</name>
</gene>
<dbReference type="AlphaFoldDB" id="A0A6G1FBT5"/>
<dbReference type="EMBL" id="SPHZ02000001">
    <property type="protein sequence ID" value="KAF0934319.1"/>
    <property type="molecule type" value="Genomic_DNA"/>
</dbReference>
<dbReference type="Proteomes" id="UP000479710">
    <property type="component" value="Unassembled WGS sequence"/>
</dbReference>
<proteinExistence type="predicted"/>
<reference evidence="1 2" key="1">
    <citation type="submission" date="2019-11" db="EMBL/GenBank/DDBJ databases">
        <title>Whole genome sequence of Oryza granulata.</title>
        <authorList>
            <person name="Li W."/>
        </authorList>
    </citation>
    <scope>NUCLEOTIDE SEQUENCE [LARGE SCALE GENOMIC DNA]</scope>
    <source>
        <strain evidence="2">cv. Menghai</strain>
        <tissue evidence="1">Leaf</tissue>
    </source>
</reference>
<comment type="caution">
    <text evidence="1">The sequence shown here is derived from an EMBL/GenBank/DDBJ whole genome shotgun (WGS) entry which is preliminary data.</text>
</comment>
<accession>A0A6G1FBT5</accession>
<protein>
    <submittedName>
        <fullName evidence="1">Uncharacterized protein</fullName>
    </submittedName>
</protein>
<evidence type="ECO:0000313" key="2">
    <source>
        <dbReference type="Proteomes" id="UP000479710"/>
    </source>
</evidence>